<dbReference type="CDD" id="cd02440">
    <property type="entry name" value="AdoMet_MTases"/>
    <property type="match status" value="1"/>
</dbReference>
<dbReference type="PANTHER" id="PTHR24422">
    <property type="entry name" value="CHEMOTAXIS PROTEIN METHYLTRANSFERASE"/>
    <property type="match status" value="1"/>
</dbReference>
<dbReference type="InterPro" id="IPR011990">
    <property type="entry name" value="TPR-like_helical_dom_sf"/>
</dbReference>
<dbReference type="PANTHER" id="PTHR24422:SF19">
    <property type="entry name" value="CHEMOTAXIS PROTEIN METHYLTRANSFERASE"/>
    <property type="match status" value="1"/>
</dbReference>
<keyword evidence="4" id="KW-0802">TPR repeat</keyword>
<dbReference type="GO" id="GO:0008757">
    <property type="term" value="F:S-adenosylmethionine-dependent methyltransferase activity"/>
    <property type="evidence" value="ECO:0007669"/>
    <property type="project" value="InterPro"/>
</dbReference>
<keyword evidence="3" id="KW-0949">S-adenosyl-L-methionine</keyword>
<dbReference type="SUPFAM" id="SSF48452">
    <property type="entry name" value="TPR-like"/>
    <property type="match status" value="1"/>
</dbReference>
<dbReference type="EMBL" id="FCOK02000007">
    <property type="protein sequence ID" value="SAL22549.1"/>
    <property type="molecule type" value="Genomic_DNA"/>
</dbReference>
<evidence type="ECO:0000256" key="1">
    <source>
        <dbReference type="ARBA" id="ARBA00022603"/>
    </source>
</evidence>
<reference evidence="6 7" key="1">
    <citation type="submission" date="2016-01" db="EMBL/GenBank/DDBJ databases">
        <authorList>
            <person name="Oliw E.H."/>
        </authorList>
    </citation>
    <scope>NUCLEOTIDE SEQUENCE [LARGE SCALE GENOMIC DNA]</scope>
    <source>
        <strain evidence="6">LMG 27134</strain>
    </source>
</reference>
<dbReference type="PRINTS" id="PR00996">
    <property type="entry name" value="CHERMTFRASE"/>
</dbReference>
<feature type="domain" description="CheR-type methyltransferase" evidence="5">
    <location>
        <begin position="24"/>
        <end position="282"/>
    </location>
</feature>
<evidence type="ECO:0000256" key="4">
    <source>
        <dbReference type="PROSITE-ProRule" id="PRU00339"/>
    </source>
</evidence>
<evidence type="ECO:0000313" key="7">
    <source>
        <dbReference type="Proteomes" id="UP000054683"/>
    </source>
</evidence>
<dbReference type="InterPro" id="IPR000780">
    <property type="entry name" value="CheR_MeTrfase"/>
</dbReference>
<protein>
    <submittedName>
        <fullName evidence="6">MCP methyltransferase</fullName>
    </submittedName>
</protein>
<accession>A0A158FT49</accession>
<dbReference type="Gene3D" id="1.25.40.10">
    <property type="entry name" value="Tetratricopeptide repeat domain"/>
    <property type="match status" value="1"/>
</dbReference>
<dbReference type="InterPro" id="IPR029063">
    <property type="entry name" value="SAM-dependent_MTases_sf"/>
</dbReference>
<keyword evidence="2 6" id="KW-0808">Transferase</keyword>
<dbReference type="RefSeq" id="WP_231937016.1">
    <property type="nucleotide sequence ID" value="NZ_FCOK02000007.1"/>
</dbReference>
<evidence type="ECO:0000313" key="6">
    <source>
        <dbReference type="EMBL" id="SAL22549.1"/>
    </source>
</evidence>
<name>A0A158FT49_9BURK</name>
<evidence type="ECO:0000259" key="5">
    <source>
        <dbReference type="PROSITE" id="PS50123"/>
    </source>
</evidence>
<dbReference type="GO" id="GO:0032259">
    <property type="term" value="P:methylation"/>
    <property type="evidence" value="ECO:0007669"/>
    <property type="project" value="UniProtKB-KW"/>
</dbReference>
<organism evidence="6 7">
    <name type="scientific">Caballeronia udeis</name>
    <dbReference type="NCBI Taxonomy" id="1232866"/>
    <lineage>
        <taxon>Bacteria</taxon>
        <taxon>Pseudomonadati</taxon>
        <taxon>Pseudomonadota</taxon>
        <taxon>Betaproteobacteria</taxon>
        <taxon>Burkholderiales</taxon>
        <taxon>Burkholderiaceae</taxon>
        <taxon>Caballeronia</taxon>
    </lineage>
</organism>
<dbReference type="AlphaFoldDB" id="A0A158FT49"/>
<evidence type="ECO:0000256" key="3">
    <source>
        <dbReference type="ARBA" id="ARBA00022691"/>
    </source>
</evidence>
<dbReference type="SMART" id="SM00138">
    <property type="entry name" value="MeTrc"/>
    <property type="match status" value="1"/>
</dbReference>
<sequence length="527" mass="56670">MKQLSTSDQARRAAQAFHTHQAMNESHREPLPHARVMQFAGLLQRTMGLDPTSIGEKAIERAVSDRFAAWRAAGADGLDESRASIEAFWLVVNGIPEQLQALIEAVVVPETWFYRDAEAFNALARLARVRLLDQPSKPVRILSVPCSTGEEAYTAAMTMLDAGISPERFSIDAIDISGRALDIARHAHYGSNAFRTRGLGFRERFFVPAGDQWRLLPAVTERVRFRQANLLTLDPLTFEPFDFVFCRNVLIYFGRATQHTAMRVLDGLLAPGGMLFVGPAETGLMMREGMASAKLVLAFAFGRPEGGLGDKLAGGARPAAGGERGWDEQGFGPRPRALFAAIASAERAMELAARVAMPKAPIAGSSGAASVTNTFGHRAVLAMNLNDAPGRPFSFGSPATGAPRATPEIATNAPVAVEPGTLRQAQVLADAGALPEAADIARRYLETHPASADAYYLLGVIADARGEQSDARGFYKRALYLAPGHGEALTHLAAVLRLEGDRAGAQLLLARAERAERAERSSGGRHE</sequence>
<proteinExistence type="predicted"/>
<feature type="repeat" description="TPR" evidence="4">
    <location>
        <begin position="452"/>
        <end position="485"/>
    </location>
</feature>
<evidence type="ECO:0000256" key="2">
    <source>
        <dbReference type="ARBA" id="ARBA00022679"/>
    </source>
</evidence>
<dbReference type="InterPro" id="IPR050903">
    <property type="entry name" value="Bact_Chemotaxis_MeTrfase"/>
</dbReference>
<dbReference type="Proteomes" id="UP000054683">
    <property type="component" value="Unassembled WGS sequence"/>
</dbReference>
<dbReference type="PROSITE" id="PS50123">
    <property type="entry name" value="CHER"/>
    <property type="match status" value="1"/>
</dbReference>
<gene>
    <name evidence="6" type="ORF">AWB69_01534</name>
</gene>
<dbReference type="InterPro" id="IPR019734">
    <property type="entry name" value="TPR_rpt"/>
</dbReference>
<dbReference type="InterPro" id="IPR022642">
    <property type="entry name" value="CheR_C"/>
</dbReference>
<dbReference type="PROSITE" id="PS50005">
    <property type="entry name" value="TPR"/>
    <property type="match status" value="1"/>
</dbReference>
<dbReference type="Gene3D" id="3.40.50.150">
    <property type="entry name" value="Vaccinia Virus protein VP39"/>
    <property type="match status" value="1"/>
</dbReference>
<dbReference type="SMART" id="SM00028">
    <property type="entry name" value="TPR"/>
    <property type="match status" value="1"/>
</dbReference>
<keyword evidence="1 6" id="KW-0489">Methyltransferase</keyword>
<dbReference type="SUPFAM" id="SSF53335">
    <property type="entry name" value="S-adenosyl-L-methionine-dependent methyltransferases"/>
    <property type="match status" value="1"/>
</dbReference>
<dbReference type="Pfam" id="PF01739">
    <property type="entry name" value="CheR"/>
    <property type="match status" value="1"/>
</dbReference>